<dbReference type="SUPFAM" id="SSF51905">
    <property type="entry name" value="FAD/NAD(P)-binding domain"/>
    <property type="match status" value="1"/>
</dbReference>
<accession>A0A5N6U8X2</accession>
<dbReference type="Proteomes" id="UP000325780">
    <property type="component" value="Unassembled WGS sequence"/>
</dbReference>
<organism evidence="5 6">
    <name type="scientific">Aspergillus avenaceus</name>
    <dbReference type="NCBI Taxonomy" id="36643"/>
    <lineage>
        <taxon>Eukaryota</taxon>
        <taxon>Fungi</taxon>
        <taxon>Dikarya</taxon>
        <taxon>Ascomycota</taxon>
        <taxon>Pezizomycotina</taxon>
        <taxon>Eurotiomycetes</taxon>
        <taxon>Eurotiomycetidae</taxon>
        <taxon>Eurotiales</taxon>
        <taxon>Aspergillaceae</taxon>
        <taxon>Aspergillus</taxon>
        <taxon>Aspergillus subgen. Circumdati</taxon>
    </lineage>
</organism>
<sequence>MNEDWETTNVIICGCGPTGAMLSAYLGQMAVSNVVLEREPEITTDPRGIALDEDGMRYLQGVGTYNSIFTEIGTAVRKFNFIGGTDKVLDRDPIFALDYSTTAGGTGHVGFLLQKQPVLEKNLRQAMSRSAYCDLRPRSTVIDLSEDDHWTYCRYYGAPGAERKIRARFFVGADGKTGFTRKHYLEPKGVRLEKVTEEFYEETWVALNWHITLPTPESHPDFPLWKLDYTPEQVYDLFFPSGFRFMCNPERPSICSRFGLDGDRLWRFEFVVQPGEDGYEMAKPEWIKKIVFPYITHAGSRYSLPNDVQYPEDCIQVLRSRPFTFSARSCNMWAKDRVALCGDAAHVFPPFGGQGIASGFRDAISLAWRLALLCKYHSTKTDTHKLVLEAWYKERKQQLNKSLATTIHNGKFLCEGHYAKVFLRDWYIWLVQLVPSWKRQLQLGRRKDGLIRYRHMDGMPFLRELNGGLNLPQVFCKNMKGVVFFTDDVIFHSKSTGLFRLFVYLQSDEELDSASDVVKMAEEISKEEFAAEAVPFLIETIGETATGDSRLFQIASAEDFAQSPLCNGRPEPTHYDPLLIRTEVRAKYVIVRPDRFVFAACNDGESLRAAINCMLDILYD</sequence>
<proteinExistence type="predicted"/>
<dbReference type="PRINTS" id="PR00420">
    <property type="entry name" value="RNGMNOXGNASE"/>
</dbReference>
<dbReference type="GO" id="GO:0008688">
    <property type="term" value="F:3-(3-hydroxyphenyl)propionate hydroxylase activity"/>
    <property type="evidence" value="ECO:0007669"/>
    <property type="project" value="TreeGrafter"/>
</dbReference>
<keyword evidence="1" id="KW-0285">Flavoprotein</keyword>
<dbReference type="GO" id="GO:0019622">
    <property type="term" value="P:3-(3-hydroxy)phenylpropionate catabolic process"/>
    <property type="evidence" value="ECO:0007669"/>
    <property type="project" value="TreeGrafter"/>
</dbReference>
<dbReference type="Pfam" id="PF01494">
    <property type="entry name" value="FAD_binding_3"/>
    <property type="match status" value="2"/>
</dbReference>
<dbReference type="InterPro" id="IPR002938">
    <property type="entry name" value="FAD-bd"/>
</dbReference>
<dbReference type="OrthoDB" id="10016252at2759"/>
<dbReference type="PANTHER" id="PTHR43476">
    <property type="entry name" value="3-(3-HYDROXY-PHENYL)PROPIONATE/3-HYDROXYCINNAMIC ACID HYDROXYLASE"/>
    <property type="match status" value="1"/>
</dbReference>
<dbReference type="EMBL" id="ML742028">
    <property type="protein sequence ID" value="KAE8154571.1"/>
    <property type="molecule type" value="Genomic_DNA"/>
</dbReference>
<keyword evidence="3" id="KW-0560">Oxidoreductase</keyword>
<evidence type="ECO:0000313" key="6">
    <source>
        <dbReference type="Proteomes" id="UP000325780"/>
    </source>
</evidence>
<evidence type="ECO:0000256" key="3">
    <source>
        <dbReference type="ARBA" id="ARBA00023002"/>
    </source>
</evidence>
<dbReference type="Gene3D" id="3.50.50.60">
    <property type="entry name" value="FAD/NAD(P)-binding domain"/>
    <property type="match status" value="2"/>
</dbReference>
<dbReference type="PANTHER" id="PTHR43476:SF3">
    <property type="entry name" value="FAD-BINDING MONOOXYGENASE"/>
    <property type="match status" value="1"/>
</dbReference>
<keyword evidence="6" id="KW-1185">Reference proteome</keyword>
<feature type="domain" description="FAD-binding" evidence="4">
    <location>
        <begin position="314"/>
        <end position="375"/>
    </location>
</feature>
<gene>
    <name evidence="5" type="ORF">BDV25DRAFT_126440</name>
</gene>
<keyword evidence="2" id="KW-0274">FAD</keyword>
<name>A0A5N6U8X2_ASPAV</name>
<dbReference type="GO" id="GO:0071949">
    <property type="term" value="F:FAD binding"/>
    <property type="evidence" value="ECO:0007669"/>
    <property type="project" value="InterPro"/>
</dbReference>
<protein>
    <recommendedName>
        <fullName evidence="4">FAD-binding domain-containing protein</fullName>
    </recommendedName>
</protein>
<dbReference type="InterPro" id="IPR050631">
    <property type="entry name" value="PheA/TfdB_FAD_monoxygenase"/>
</dbReference>
<evidence type="ECO:0000256" key="1">
    <source>
        <dbReference type="ARBA" id="ARBA00022630"/>
    </source>
</evidence>
<evidence type="ECO:0000313" key="5">
    <source>
        <dbReference type="EMBL" id="KAE8154571.1"/>
    </source>
</evidence>
<dbReference type="AlphaFoldDB" id="A0A5N6U8X2"/>
<evidence type="ECO:0000259" key="4">
    <source>
        <dbReference type="Pfam" id="PF01494"/>
    </source>
</evidence>
<feature type="domain" description="FAD-binding" evidence="4">
    <location>
        <begin position="8"/>
        <end position="208"/>
    </location>
</feature>
<dbReference type="InterPro" id="IPR036188">
    <property type="entry name" value="FAD/NAD-bd_sf"/>
</dbReference>
<evidence type="ECO:0000256" key="2">
    <source>
        <dbReference type="ARBA" id="ARBA00022827"/>
    </source>
</evidence>
<reference evidence="5 6" key="1">
    <citation type="submission" date="2019-04" db="EMBL/GenBank/DDBJ databases">
        <title>Friends and foes A comparative genomics study of 23 Aspergillus species from section Flavi.</title>
        <authorList>
            <consortium name="DOE Joint Genome Institute"/>
            <person name="Kjaerbolling I."/>
            <person name="Vesth T."/>
            <person name="Frisvad J.C."/>
            <person name="Nybo J.L."/>
            <person name="Theobald S."/>
            <person name="Kildgaard S."/>
            <person name="Isbrandt T."/>
            <person name="Kuo A."/>
            <person name="Sato A."/>
            <person name="Lyhne E.K."/>
            <person name="Kogle M.E."/>
            <person name="Wiebenga A."/>
            <person name="Kun R.S."/>
            <person name="Lubbers R.J."/>
            <person name="Makela M.R."/>
            <person name="Barry K."/>
            <person name="Chovatia M."/>
            <person name="Clum A."/>
            <person name="Daum C."/>
            <person name="Haridas S."/>
            <person name="He G."/>
            <person name="LaButti K."/>
            <person name="Lipzen A."/>
            <person name="Mondo S."/>
            <person name="Riley R."/>
            <person name="Salamov A."/>
            <person name="Simmons B.A."/>
            <person name="Magnuson J.K."/>
            <person name="Henrissat B."/>
            <person name="Mortensen U.H."/>
            <person name="Larsen T.O."/>
            <person name="Devries R.P."/>
            <person name="Grigoriev I.V."/>
            <person name="Machida M."/>
            <person name="Baker S.E."/>
            <person name="Andersen M.R."/>
        </authorList>
    </citation>
    <scope>NUCLEOTIDE SEQUENCE [LARGE SCALE GENOMIC DNA]</scope>
    <source>
        <strain evidence="5 6">IBT 18842</strain>
    </source>
</reference>